<feature type="transmembrane region" description="Helical" evidence="1">
    <location>
        <begin position="22"/>
        <end position="44"/>
    </location>
</feature>
<protein>
    <submittedName>
        <fullName evidence="2">Uncharacterized protein</fullName>
    </submittedName>
</protein>
<dbReference type="Proteomes" id="UP000315724">
    <property type="component" value="Chromosome"/>
</dbReference>
<dbReference type="EMBL" id="CP036267">
    <property type="protein sequence ID" value="QDT32998.1"/>
    <property type="molecule type" value="Genomic_DNA"/>
</dbReference>
<accession>A0A517QMY1</accession>
<evidence type="ECO:0000256" key="1">
    <source>
        <dbReference type="SAM" id="Phobius"/>
    </source>
</evidence>
<dbReference type="AlphaFoldDB" id="A0A517QMY1"/>
<keyword evidence="1" id="KW-0472">Membrane</keyword>
<keyword evidence="1" id="KW-0812">Transmembrane</keyword>
<keyword evidence="3" id="KW-1185">Reference proteome</keyword>
<keyword evidence="1" id="KW-1133">Transmembrane helix</keyword>
<evidence type="ECO:0000313" key="2">
    <source>
        <dbReference type="EMBL" id="QDT32998.1"/>
    </source>
</evidence>
<reference evidence="2 3" key="1">
    <citation type="submission" date="2019-02" db="EMBL/GenBank/DDBJ databases">
        <title>Deep-cultivation of Planctomycetes and their phenomic and genomic characterization uncovers novel biology.</title>
        <authorList>
            <person name="Wiegand S."/>
            <person name="Jogler M."/>
            <person name="Boedeker C."/>
            <person name="Pinto D."/>
            <person name="Vollmers J."/>
            <person name="Rivas-Marin E."/>
            <person name="Kohn T."/>
            <person name="Peeters S.H."/>
            <person name="Heuer A."/>
            <person name="Rast P."/>
            <person name="Oberbeckmann S."/>
            <person name="Bunk B."/>
            <person name="Jeske O."/>
            <person name="Meyerdierks A."/>
            <person name="Storesund J.E."/>
            <person name="Kallscheuer N."/>
            <person name="Luecker S."/>
            <person name="Lage O.M."/>
            <person name="Pohl T."/>
            <person name="Merkel B.J."/>
            <person name="Hornburger P."/>
            <person name="Mueller R.-W."/>
            <person name="Bruemmer F."/>
            <person name="Labrenz M."/>
            <person name="Spormann A.M."/>
            <person name="Op den Camp H."/>
            <person name="Overmann J."/>
            <person name="Amann R."/>
            <person name="Jetten M.S.M."/>
            <person name="Mascher T."/>
            <person name="Medema M.H."/>
            <person name="Devos D.P."/>
            <person name="Kaster A.-K."/>
            <person name="Ovreas L."/>
            <person name="Rohde M."/>
            <person name="Galperin M.Y."/>
            <person name="Jogler C."/>
        </authorList>
    </citation>
    <scope>NUCLEOTIDE SEQUENCE [LARGE SCALE GENOMIC DNA]</scope>
    <source>
        <strain evidence="2 3">Mal48</strain>
    </source>
</reference>
<proteinExistence type="predicted"/>
<name>A0A517QMY1_9PLAN</name>
<dbReference type="KEGG" id="tpol:Mal48_22500"/>
<organism evidence="2 3">
    <name type="scientific">Thalassoglobus polymorphus</name>
    <dbReference type="NCBI Taxonomy" id="2527994"/>
    <lineage>
        <taxon>Bacteria</taxon>
        <taxon>Pseudomonadati</taxon>
        <taxon>Planctomycetota</taxon>
        <taxon>Planctomycetia</taxon>
        <taxon>Planctomycetales</taxon>
        <taxon>Planctomycetaceae</taxon>
        <taxon>Thalassoglobus</taxon>
    </lineage>
</organism>
<gene>
    <name evidence="2" type="ORF">Mal48_22500</name>
</gene>
<evidence type="ECO:0000313" key="3">
    <source>
        <dbReference type="Proteomes" id="UP000315724"/>
    </source>
</evidence>
<sequence>MKNWSRYSRTRTSDPGFVCGDFIPRTFFALSSMPVVLVLVAIMSPKTVCHEAGRA</sequence>